<dbReference type="EMBL" id="NEDP02004718">
    <property type="protein sequence ID" value="OWF44609.1"/>
    <property type="molecule type" value="Genomic_DNA"/>
</dbReference>
<evidence type="ECO:0000256" key="1">
    <source>
        <dbReference type="ARBA" id="ARBA00004323"/>
    </source>
</evidence>
<keyword evidence="7 11" id="KW-1133">Transmembrane helix</keyword>
<comment type="subcellular location">
    <subcellularLocation>
        <location evidence="1 11">Golgi apparatus membrane</location>
        <topology evidence="1 11">Single-pass type II membrane protein</topology>
    </subcellularLocation>
</comment>
<dbReference type="PANTHER" id="PTHR11214">
    <property type="entry name" value="BETA-1,3-N-ACETYLGLUCOSAMINYLTRANSFERASE"/>
    <property type="match status" value="1"/>
</dbReference>
<dbReference type="GO" id="GO:0008194">
    <property type="term" value="F:UDP-glycosyltransferase activity"/>
    <property type="evidence" value="ECO:0007669"/>
    <property type="project" value="TreeGrafter"/>
</dbReference>
<keyword evidence="5 11" id="KW-0812">Transmembrane</keyword>
<keyword evidence="4 12" id="KW-0808">Transferase</keyword>
<dbReference type="PANTHER" id="PTHR11214:SF349">
    <property type="entry name" value="BETA-1,3-GALACTOSYLTRANSFERASE BRN"/>
    <property type="match status" value="1"/>
</dbReference>
<dbReference type="GO" id="GO:0016758">
    <property type="term" value="F:hexosyltransferase activity"/>
    <property type="evidence" value="ECO:0007669"/>
    <property type="project" value="InterPro"/>
</dbReference>
<protein>
    <recommendedName>
        <fullName evidence="11">Hexosyltransferase</fullName>
        <ecNumber evidence="11">2.4.1.-</ecNumber>
    </recommendedName>
</protein>
<keyword evidence="8 11" id="KW-0333">Golgi apparatus</keyword>
<comment type="caution">
    <text evidence="12">The sequence shown here is derived from an EMBL/GenBank/DDBJ whole genome shotgun (WGS) entry which is preliminary data.</text>
</comment>
<dbReference type="Proteomes" id="UP000242188">
    <property type="component" value="Unassembled WGS sequence"/>
</dbReference>
<evidence type="ECO:0000256" key="8">
    <source>
        <dbReference type="ARBA" id="ARBA00023034"/>
    </source>
</evidence>
<proteinExistence type="inferred from homology"/>
<evidence type="ECO:0000256" key="7">
    <source>
        <dbReference type="ARBA" id="ARBA00022989"/>
    </source>
</evidence>
<comment type="similarity">
    <text evidence="2 11">Belongs to the glycosyltransferase 31 family.</text>
</comment>
<feature type="transmembrane region" description="Helical" evidence="11">
    <location>
        <begin position="26"/>
        <end position="45"/>
    </location>
</feature>
<dbReference type="SUPFAM" id="SSF53448">
    <property type="entry name" value="Nucleotide-diphospho-sugar transferases"/>
    <property type="match status" value="1"/>
</dbReference>
<dbReference type="InterPro" id="IPR029044">
    <property type="entry name" value="Nucleotide-diphossugar_trans"/>
</dbReference>
<keyword evidence="9 11" id="KW-0472">Membrane</keyword>
<organism evidence="12 13">
    <name type="scientific">Mizuhopecten yessoensis</name>
    <name type="common">Japanese scallop</name>
    <name type="synonym">Patinopecten yessoensis</name>
    <dbReference type="NCBI Taxonomy" id="6573"/>
    <lineage>
        <taxon>Eukaryota</taxon>
        <taxon>Metazoa</taxon>
        <taxon>Spiralia</taxon>
        <taxon>Lophotrochozoa</taxon>
        <taxon>Mollusca</taxon>
        <taxon>Bivalvia</taxon>
        <taxon>Autobranchia</taxon>
        <taxon>Pteriomorphia</taxon>
        <taxon>Pectinida</taxon>
        <taxon>Pectinoidea</taxon>
        <taxon>Pectinidae</taxon>
        <taxon>Mizuhopecten</taxon>
    </lineage>
</organism>
<evidence type="ECO:0000313" key="13">
    <source>
        <dbReference type="Proteomes" id="UP000242188"/>
    </source>
</evidence>
<accession>A0A210Q7D9</accession>
<evidence type="ECO:0000256" key="10">
    <source>
        <dbReference type="ARBA" id="ARBA00023180"/>
    </source>
</evidence>
<name>A0A210Q7D9_MIZYE</name>
<keyword evidence="3 11" id="KW-0328">Glycosyltransferase</keyword>
<dbReference type="EC" id="2.4.1.-" evidence="11"/>
<sequence>MMCKTATYNTLATKMKIYSISKRQRVHVFIIVLVCFVLTIVNVFSQDKETFVSYSEFTYPIEMDSMANLKDLKTPGKKSSLRFINPHPFQYIHFKKKCNFKESGKTSLLILVKSTVNNFHLRDAIRATWGKAIWKNVEIVYLLAYRATQQPEVDKEATLHGDIVQESFLDSYMNNTYKTIMGFNWAVQFCGQASHIVFVDDDHYLHIPNIFNFIDTLDKFNSDDLMIGNLITNGDPDRLKSSKWYVSSEQYPFDKWPPYLAGAVYLVSRDTANKMVLAFPYVKYLGIDDVYLGIVARKVGIRPEHENRFIIPPYLLYTDPSQMVYGEFKRVADFELVNRFLNDFSEMKMCAFSWKCQFAFLL</sequence>
<dbReference type="Pfam" id="PF01762">
    <property type="entry name" value="Galactosyl_T"/>
    <property type="match status" value="1"/>
</dbReference>
<dbReference type="Gene3D" id="3.90.550.50">
    <property type="match status" value="1"/>
</dbReference>
<dbReference type="AlphaFoldDB" id="A0A210Q7D9"/>
<reference evidence="12 13" key="1">
    <citation type="journal article" date="2017" name="Nat. Ecol. Evol.">
        <title>Scallop genome provides insights into evolution of bilaterian karyotype and development.</title>
        <authorList>
            <person name="Wang S."/>
            <person name="Zhang J."/>
            <person name="Jiao W."/>
            <person name="Li J."/>
            <person name="Xun X."/>
            <person name="Sun Y."/>
            <person name="Guo X."/>
            <person name="Huan P."/>
            <person name="Dong B."/>
            <person name="Zhang L."/>
            <person name="Hu X."/>
            <person name="Sun X."/>
            <person name="Wang J."/>
            <person name="Zhao C."/>
            <person name="Wang Y."/>
            <person name="Wang D."/>
            <person name="Huang X."/>
            <person name="Wang R."/>
            <person name="Lv J."/>
            <person name="Li Y."/>
            <person name="Zhang Z."/>
            <person name="Liu B."/>
            <person name="Lu W."/>
            <person name="Hui Y."/>
            <person name="Liang J."/>
            <person name="Zhou Z."/>
            <person name="Hou R."/>
            <person name="Li X."/>
            <person name="Liu Y."/>
            <person name="Li H."/>
            <person name="Ning X."/>
            <person name="Lin Y."/>
            <person name="Zhao L."/>
            <person name="Xing Q."/>
            <person name="Dou J."/>
            <person name="Li Y."/>
            <person name="Mao J."/>
            <person name="Guo H."/>
            <person name="Dou H."/>
            <person name="Li T."/>
            <person name="Mu C."/>
            <person name="Jiang W."/>
            <person name="Fu Q."/>
            <person name="Fu X."/>
            <person name="Miao Y."/>
            <person name="Liu J."/>
            <person name="Yu Q."/>
            <person name="Li R."/>
            <person name="Liao H."/>
            <person name="Li X."/>
            <person name="Kong Y."/>
            <person name="Jiang Z."/>
            <person name="Chourrout D."/>
            <person name="Li R."/>
            <person name="Bao Z."/>
        </authorList>
    </citation>
    <scope>NUCLEOTIDE SEQUENCE [LARGE SCALE GENOMIC DNA]</scope>
    <source>
        <strain evidence="12 13">PY_sf001</strain>
    </source>
</reference>
<evidence type="ECO:0000256" key="3">
    <source>
        <dbReference type="ARBA" id="ARBA00022676"/>
    </source>
</evidence>
<evidence type="ECO:0000313" key="12">
    <source>
        <dbReference type="EMBL" id="OWF44609.1"/>
    </source>
</evidence>
<evidence type="ECO:0000256" key="2">
    <source>
        <dbReference type="ARBA" id="ARBA00008661"/>
    </source>
</evidence>
<dbReference type="GO" id="GO:0000139">
    <property type="term" value="C:Golgi membrane"/>
    <property type="evidence" value="ECO:0007669"/>
    <property type="project" value="UniProtKB-SubCell"/>
</dbReference>
<keyword evidence="13" id="KW-1185">Reference proteome</keyword>
<evidence type="ECO:0000256" key="11">
    <source>
        <dbReference type="RuleBase" id="RU363063"/>
    </source>
</evidence>
<evidence type="ECO:0000256" key="4">
    <source>
        <dbReference type="ARBA" id="ARBA00022679"/>
    </source>
</evidence>
<dbReference type="FunFam" id="3.90.550.50:FF:000001">
    <property type="entry name" value="Hexosyltransferase"/>
    <property type="match status" value="1"/>
</dbReference>
<evidence type="ECO:0000256" key="6">
    <source>
        <dbReference type="ARBA" id="ARBA00022968"/>
    </source>
</evidence>
<evidence type="ECO:0000256" key="9">
    <source>
        <dbReference type="ARBA" id="ARBA00023136"/>
    </source>
</evidence>
<keyword evidence="10" id="KW-0325">Glycoprotein</keyword>
<keyword evidence="6 11" id="KW-0735">Signal-anchor</keyword>
<gene>
    <name evidence="12" type="ORF">KP79_PYT24710</name>
</gene>
<dbReference type="GO" id="GO:0006493">
    <property type="term" value="P:protein O-linked glycosylation"/>
    <property type="evidence" value="ECO:0007669"/>
    <property type="project" value="TreeGrafter"/>
</dbReference>
<dbReference type="OrthoDB" id="6052873at2759"/>
<evidence type="ECO:0000256" key="5">
    <source>
        <dbReference type="ARBA" id="ARBA00022692"/>
    </source>
</evidence>
<dbReference type="InterPro" id="IPR002659">
    <property type="entry name" value="Glyco_trans_31"/>
</dbReference>